<organism evidence="1 2">
    <name type="scientific">Myceligenerans xiligouense</name>
    <dbReference type="NCBI Taxonomy" id="253184"/>
    <lineage>
        <taxon>Bacteria</taxon>
        <taxon>Bacillati</taxon>
        <taxon>Actinomycetota</taxon>
        <taxon>Actinomycetes</taxon>
        <taxon>Micrococcales</taxon>
        <taxon>Promicromonosporaceae</taxon>
        <taxon>Myceligenerans</taxon>
    </lineage>
</organism>
<keyword evidence="2" id="KW-1185">Reference proteome</keyword>
<dbReference type="OrthoDB" id="3295094at2"/>
<evidence type="ECO:0008006" key="3">
    <source>
        <dbReference type="Google" id="ProtNLM"/>
    </source>
</evidence>
<dbReference type="RefSeq" id="WP_123813881.1">
    <property type="nucleotide sequence ID" value="NZ_RKQZ01000001.1"/>
</dbReference>
<evidence type="ECO:0000313" key="1">
    <source>
        <dbReference type="EMBL" id="RPF20758.1"/>
    </source>
</evidence>
<sequence>MSELPTEQSVTSRPGLTACSLCAGDTLGRRDPAPGGQRARLERLEAEGVTRLTLSECLDECERGDVVVARPSAAGRATAGRPVWFERLAGDEQTAALRAWLLDGGPGAAAVPKDLAPLVIRRQAGDADG</sequence>
<gene>
    <name evidence="1" type="ORF">EDD34_1362</name>
</gene>
<protein>
    <recommendedName>
        <fullName evidence="3">(2Fe-2S) ferredoxin</fullName>
    </recommendedName>
</protein>
<proteinExistence type="predicted"/>
<evidence type="ECO:0000313" key="2">
    <source>
        <dbReference type="Proteomes" id="UP000280501"/>
    </source>
</evidence>
<dbReference type="EMBL" id="RKQZ01000001">
    <property type="protein sequence ID" value="RPF20758.1"/>
    <property type="molecule type" value="Genomic_DNA"/>
</dbReference>
<comment type="caution">
    <text evidence="1">The sequence shown here is derived from an EMBL/GenBank/DDBJ whole genome shotgun (WGS) entry which is preliminary data.</text>
</comment>
<name>A0A3N4Z4A9_9MICO</name>
<reference evidence="1 2" key="1">
    <citation type="submission" date="2018-11" db="EMBL/GenBank/DDBJ databases">
        <title>Sequencing the genomes of 1000 actinobacteria strains.</title>
        <authorList>
            <person name="Klenk H.-P."/>
        </authorList>
    </citation>
    <scope>NUCLEOTIDE SEQUENCE [LARGE SCALE GENOMIC DNA]</scope>
    <source>
        <strain evidence="1 2">DSM 15700</strain>
    </source>
</reference>
<dbReference type="AlphaFoldDB" id="A0A3N4Z4A9"/>
<accession>A0A3N4Z4A9</accession>
<dbReference type="Proteomes" id="UP000280501">
    <property type="component" value="Unassembled WGS sequence"/>
</dbReference>